<keyword evidence="5" id="KW-0687">Ribonucleoprotein</keyword>
<evidence type="ECO:0000256" key="1">
    <source>
        <dbReference type="ARBA" id="ARBA00002633"/>
    </source>
</evidence>
<dbReference type="AlphaFoldDB" id="A0AA51BL53"/>
<evidence type="ECO:0000256" key="4">
    <source>
        <dbReference type="ARBA" id="ARBA00035502"/>
    </source>
</evidence>
<dbReference type="InterPro" id="IPR043141">
    <property type="entry name" value="Ribosomal_uL10-like_sf"/>
</dbReference>
<organism evidence="5">
    <name type="scientific">Candidatus Organicella extenuata</name>
    <dbReference type="NCBI Taxonomy" id="2841811"/>
    <lineage>
        <taxon>Bacteria</taxon>
        <taxon>Pseudomonadati</taxon>
        <taxon>Verrucomicrobiota</taxon>
        <taxon>Candidatus Organicella</taxon>
    </lineage>
</organism>
<protein>
    <recommendedName>
        <fullName evidence="3">Large ribosomal subunit protein uL10</fullName>
    </recommendedName>
    <alternativeName>
        <fullName evidence="4">50S ribosomal protein L10</fullName>
    </alternativeName>
</protein>
<dbReference type="EMBL" id="CP128385">
    <property type="protein sequence ID" value="WMI30431.1"/>
    <property type="molecule type" value="Genomic_DNA"/>
</dbReference>
<sequence length="173" mass="20151">MSTLGLEKISFVSKLSGNVKKSSFAIFVNTKGLNTYVLNLIRFLVKRYEFLFTITKNNFIKKVFKAVFNKKVCFNNQNNALILGKGSYRTYSFIKNLKLIFEKKKLNKSCLNFFEFSENLTVISKVSINTPLIQFRKVLLVFINNFIFITKRFLTLLNKNTANLFNLLRLKSI</sequence>
<evidence type="ECO:0000313" key="5">
    <source>
        <dbReference type="EMBL" id="WMI30431.1"/>
    </source>
</evidence>
<evidence type="ECO:0000256" key="2">
    <source>
        <dbReference type="ARBA" id="ARBA00008889"/>
    </source>
</evidence>
<reference evidence="5" key="1">
    <citation type="journal article" date="2021" name="Front. Microbiol.">
        <title>Genome Analysis of a Verrucomicrobial Endosymbiont With a Tiny Genome Discovered in an Antarctic Lake.</title>
        <authorList>
            <person name="Williams T.J."/>
            <person name="Allen M.A."/>
            <person name="Ivanova N."/>
            <person name="Huntemann M."/>
            <person name="Haque S."/>
            <person name="Hancock A.M."/>
            <person name="Brazendale S."/>
            <person name="Cavicchioli R."/>
        </authorList>
    </citation>
    <scope>NUCLEOTIDE SEQUENCE</scope>
    <source>
        <strain evidence="5">MAG_Ga0307966_1000010</strain>
    </source>
</reference>
<reference evidence="5" key="2">
    <citation type="submission" date="2023-06" db="EMBL/GenBank/DDBJ databases">
        <authorList>
            <person name="Williams T.J."/>
            <person name="Allen M.A."/>
            <person name="Ivanova N."/>
            <person name="Huntemann M."/>
            <person name="Haque S."/>
            <person name="Hancock A.M."/>
            <person name="Brazendale S."/>
            <person name="Cavicchioli R."/>
        </authorList>
    </citation>
    <scope>NUCLEOTIDE SEQUENCE</scope>
    <source>
        <strain evidence="5">MAG_Ga0307966_1000010</strain>
    </source>
</reference>
<comment type="function">
    <text evidence="1">Forms part of the ribosomal stalk, playing a central role in the interaction of the ribosome with GTP-bound translation factors.</text>
</comment>
<keyword evidence="5" id="KW-0689">Ribosomal protein</keyword>
<name>A0AA51BL53_9BACT</name>
<evidence type="ECO:0000256" key="3">
    <source>
        <dbReference type="ARBA" id="ARBA00035202"/>
    </source>
</evidence>
<dbReference type="Gene3D" id="3.30.70.1730">
    <property type="match status" value="1"/>
</dbReference>
<comment type="similarity">
    <text evidence="2">Belongs to the universal ribosomal protein uL10 family.</text>
</comment>
<gene>
    <name evidence="5" type="primary">rplJ</name>
    <name evidence="5" type="ORF">QTO32_00750</name>
</gene>
<proteinExistence type="inferred from homology"/>
<dbReference type="GO" id="GO:0005840">
    <property type="term" value="C:ribosome"/>
    <property type="evidence" value="ECO:0007669"/>
    <property type="project" value="UniProtKB-KW"/>
</dbReference>
<dbReference type="InterPro" id="IPR001790">
    <property type="entry name" value="Ribosomal_uL10"/>
</dbReference>
<accession>A0AA51BL53</accession>
<dbReference type="Pfam" id="PF00466">
    <property type="entry name" value="Ribosomal_L10"/>
    <property type="match status" value="1"/>
</dbReference>
<dbReference type="Proteomes" id="UP001238843">
    <property type="component" value="Chromosome"/>
</dbReference>